<feature type="transmembrane region" description="Helical" evidence="6">
    <location>
        <begin position="5"/>
        <end position="22"/>
    </location>
</feature>
<accession>A0AAW5JMU6</accession>
<feature type="transmembrane region" description="Helical" evidence="6">
    <location>
        <begin position="67"/>
        <end position="94"/>
    </location>
</feature>
<dbReference type="RefSeq" id="WP_238074001.1">
    <property type="nucleotide sequence ID" value="NZ_JAKNJB010000013.1"/>
</dbReference>
<dbReference type="PANTHER" id="PTHR33451:SF5">
    <property type="entry name" value="NA+_H+ ANTIPORTER"/>
    <property type="match status" value="1"/>
</dbReference>
<dbReference type="Pfam" id="PF03600">
    <property type="entry name" value="CitMHS"/>
    <property type="match status" value="1"/>
</dbReference>
<keyword evidence="5 6" id="KW-0472">Membrane</keyword>
<keyword evidence="3 6" id="KW-0812">Transmembrane</keyword>
<dbReference type="Proteomes" id="UP001204562">
    <property type="component" value="Unassembled WGS sequence"/>
</dbReference>
<dbReference type="InterPro" id="IPR052180">
    <property type="entry name" value="NhaC_Na-H+_Antiporter"/>
</dbReference>
<dbReference type="PANTHER" id="PTHR33451">
    <property type="entry name" value="MALATE-2H(+)/NA(+)-LACTATE ANTIPORTER"/>
    <property type="match status" value="1"/>
</dbReference>
<protein>
    <submittedName>
        <fullName evidence="9">SLC13 family permease</fullName>
    </submittedName>
</protein>
<evidence type="ECO:0000313" key="10">
    <source>
        <dbReference type="Proteomes" id="UP001200313"/>
    </source>
</evidence>
<dbReference type="GO" id="GO:0055085">
    <property type="term" value="P:transmembrane transport"/>
    <property type="evidence" value="ECO:0007669"/>
    <property type="project" value="InterPro"/>
</dbReference>
<organism evidence="9 11">
    <name type="scientific">Intestinimonas massiliensis</name>
    <name type="common">ex Afouda et al. 2020</name>
    <dbReference type="NCBI Taxonomy" id="1673721"/>
    <lineage>
        <taxon>Bacteria</taxon>
        <taxon>Bacillati</taxon>
        <taxon>Bacillota</taxon>
        <taxon>Clostridia</taxon>
        <taxon>Eubacteriales</taxon>
        <taxon>Intestinimonas</taxon>
    </lineage>
</organism>
<feature type="transmembrane region" description="Helical" evidence="6">
    <location>
        <begin position="336"/>
        <end position="362"/>
    </location>
</feature>
<evidence type="ECO:0000259" key="7">
    <source>
        <dbReference type="Pfam" id="PF03600"/>
    </source>
</evidence>
<evidence type="ECO:0000313" key="9">
    <source>
        <dbReference type="EMBL" id="MCQ4771212.1"/>
    </source>
</evidence>
<reference evidence="9" key="2">
    <citation type="submission" date="2022-06" db="EMBL/GenBank/DDBJ databases">
        <title>Isolation of gut microbiota from human fecal samples.</title>
        <authorList>
            <person name="Pamer E.G."/>
            <person name="Barat B."/>
            <person name="Waligurski E."/>
            <person name="Medina S."/>
            <person name="Paddock L."/>
            <person name="Mostad J."/>
        </authorList>
    </citation>
    <scope>NUCLEOTIDE SEQUENCE</scope>
    <source>
        <strain evidence="9">DFI.9.91</strain>
    </source>
</reference>
<dbReference type="InterPro" id="IPR004680">
    <property type="entry name" value="Cit_transptr-like_dom"/>
</dbReference>
<proteinExistence type="predicted"/>
<feature type="transmembrane region" description="Helical" evidence="6">
    <location>
        <begin position="382"/>
        <end position="408"/>
    </location>
</feature>
<evidence type="ECO:0000256" key="6">
    <source>
        <dbReference type="SAM" id="Phobius"/>
    </source>
</evidence>
<feature type="transmembrane region" description="Helical" evidence="6">
    <location>
        <begin position="154"/>
        <end position="173"/>
    </location>
</feature>
<feature type="transmembrane region" description="Helical" evidence="6">
    <location>
        <begin position="307"/>
        <end position="324"/>
    </location>
</feature>
<comment type="caution">
    <text evidence="9">The sequence shown here is derived from an EMBL/GenBank/DDBJ whole genome shotgun (WGS) entry which is preliminary data.</text>
</comment>
<keyword evidence="4 6" id="KW-1133">Transmembrane helix</keyword>
<sequence>MLSAVGFILVIAMVALIIWGKVALPPILVILPTIAVIILGLMGYLVPPKAEVAAPMDLLMCLKTLQGYLSTGLNSTLNTAALFTFAVVFFNVLGDAGMFDFIVSKVMKYIGNNVSMILLMTCLLTAISHLDGSGATTWLITAPTMLPLFKKMRISPIILLTYVALVSGVENMLPWTSALARVSASTGVEAREIWTALLPTQVVGLVLLFASVFIVGPILKKRGCGMTDEEFAELKSGMLKLNDPVLKVSKGVLFFDMAFLVVLVVCLLMGWINTNVAFMIGLSIALIVNCKDAKEMTSQIKKHGSNALNMVMIIFSIGMLVGVMKDSGMMNAMTDTLMSLVPASMGTHLTFIIALLSVPLSMAVGSDTLYMVMAPIFGNMAIAYGGTMLAGAAACTVGACVAVNLCLVAPTPYLALGLCGVEMKDNLKYCFLPTWGLGIFLAIVGGFSGAFPF</sequence>
<feature type="transmembrane region" description="Helical" evidence="6">
    <location>
        <begin position="28"/>
        <end position="46"/>
    </location>
</feature>
<feature type="transmembrane region" description="Helical" evidence="6">
    <location>
        <begin position="429"/>
        <end position="451"/>
    </location>
</feature>
<feature type="transmembrane region" description="Helical" evidence="6">
    <location>
        <begin position="257"/>
        <end position="287"/>
    </location>
</feature>
<keyword evidence="10" id="KW-1185">Reference proteome</keyword>
<dbReference type="GO" id="GO:0016020">
    <property type="term" value="C:membrane"/>
    <property type="evidence" value="ECO:0007669"/>
    <property type="project" value="UniProtKB-SubCell"/>
</dbReference>
<evidence type="ECO:0000256" key="3">
    <source>
        <dbReference type="ARBA" id="ARBA00022692"/>
    </source>
</evidence>
<evidence type="ECO:0000256" key="1">
    <source>
        <dbReference type="ARBA" id="ARBA00004141"/>
    </source>
</evidence>
<comment type="subcellular location">
    <subcellularLocation>
        <location evidence="1">Membrane</location>
        <topology evidence="1">Multi-pass membrane protein</topology>
    </subcellularLocation>
</comment>
<feature type="transmembrane region" description="Helical" evidence="6">
    <location>
        <begin position="193"/>
        <end position="216"/>
    </location>
</feature>
<evidence type="ECO:0000313" key="8">
    <source>
        <dbReference type="EMBL" id="MCG4527230.1"/>
    </source>
</evidence>
<evidence type="ECO:0000313" key="11">
    <source>
        <dbReference type="Proteomes" id="UP001204562"/>
    </source>
</evidence>
<gene>
    <name evidence="8" type="ORF">L0P79_09080</name>
    <name evidence="9" type="ORF">NE579_12165</name>
</gene>
<reference evidence="8 10" key="1">
    <citation type="submission" date="2022-01" db="EMBL/GenBank/DDBJ databases">
        <title>Collection of gut derived symbiotic bacterial strains cultured from healthy donors.</title>
        <authorList>
            <person name="Lin H."/>
            <person name="Kohout C."/>
            <person name="Waligurski E."/>
            <person name="Pamer E.G."/>
        </authorList>
    </citation>
    <scope>NUCLEOTIDE SEQUENCE [LARGE SCALE GENOMIC DNA]</scope>
    <source>
        <strain evidence="8 10">DFI.3.7</strain>
    </source>
</reference>
<dbReference type="Proteomes" id="UP001200313">
    <property type="component" value="Unassembled WGS sequence"/>
</dbReference>
<evidence type="ECO:0000256" key="2">
    <source>
        <dbReference type="ARBA" id="ARBA00022448"/>
    </source>
</evidence>
<dbReference type="AlphaFoldDB" id="A0AAW5JMU6"/>
<dbReference type="EMBL" id="JANFYS010000026">
    <property type="protein sequence ID" value="MCQ4771212.1"/>
    <property type="molecule type" value="Genomic_DNA"/>
</dbReference>
<keyword evidence="2" id="KW-0813">Transport</keyword>
<evidence type="ECO:0000256" key="4">
    <source>
        <dbReference type="ARBA" id="ARBA00022989"/>
    </source>
</evidence>
<dbReference type="EMBL" id="JAKNJB010000013">
    <property type="protein sequence ID" value="MCG4527230.1"/>
    <property type="molecule type" value="Genomic_DNA"/>
</dbReference>
<feature type="transmembrane region" description="Helical" evidence="6">
    <location>
        <begin position="114"/>
        <end position="142"/>
    </location>
</feature>
<feature type="domain" description="Citrate transporter-like" evidence="7">
    <location>
        <begin position="15"/>
        <end position="386"/>
    </location>
</feature>
<name>A0AAW5JMU6_9FIRM</name>
<evidence type="ECO:0000256" key="5">
    <source>
        <dbReference type="ARBA" id="ARBA00023136"/>
    </source>
</evidence>